<evidence type="ECO:0000313" key="2">
    <source>
        <dbReference type="EMBL" id="KAJ8345790.1"/>
    </source>
</evidence>
<reference evidence="2" key="1">
    <citation type="journal article" date="2023" name="Science">
        <title>Genome structures resolve the early diversification of teleost fishes.</title>
        <authorList>
            <person name="Parey E."/>
            <person name="Louis A."/>
            <person name="Montfort J."/>
            <person name="Bouchez O."/>
            <person name="Roques C."/>
            <person name="Iampietro C."/>
            <person name="Lluch J."/>
            <person name="Castinel A."/>
            <person name="Donnadieu C."/>
            <person name="Desvignes T."/>
            <person name="Floi Bucao C."/>
            <person name="Jouanno E."/>
            <person name="Wen M."/>
            <person name="Mejri S."/>
            <person name="Dirks R."/>
            <person name="Jansen H."/>
            <person name="Henkel C."/>
            <person name="Chen W.J."/>
            <person name="Zahm M."/>
            <person name="Cabau C."/>
            <person name="Klopp C."/>
            <person name="Thompson A.W."/>
            <person name="Robinson-Rechavi M."/>
            <person name="Braasch I."/>
            <person name="Lecointre G."/>
            <person name="Bobe J."/>
            <person name="Postlethwait J.H."/>
            <person name="Berthelot C."/>
            <person name="Roest Crollius H."/>
            <person name="Guiguen Y."/>
        </authorList>
    </citation>
    <scope>NUCLEOTIDE SEQUENCE</scope>
    <source>
        <strain evidence="2">WJC10195</strain>
    </source>
</reference>
<protein>
    <submittedName>
        <fullName evidence="2">Uncharacterized protein</fullName>
    </submittedName>
</protein>
<name>A0A9Q1IL12_SYNKA</name>
<comment type="caution">
    <text evidence="2">The sequence shown here is derived from an EMBL/GenBank/DDBJ whole genome shotgun (WGS) entry which is preliminary data.</text>
</comment>
<feature type="region of interest" description="Disordered" evidence="1">
    <location>
        <begin position="1"/>
        <end position="35"/>
    </location>
</feature>
<gene>
    <name evidence="2" type="ORF">SKAU_G00299830</name>
</gene>
<dbReference type="EMBL" id="JAINUF010000012">
    <property type="protein sequence ID" value="KAJ8345790.1"/>
    <property type="molecule type" value="Genomic_DNA"/>
</dbReference>
<organism evidence="2 3">
    <name type="scientific">Synaphobranchus kaupii</name>
    <name type="common">Kaup's arrowtooth eel</name>
    <dbReference type="NCBI Taxonomy" id="118154"/>
    <lineage>
        <taxon>Eukaryota</taxon>
        <taxon>Metazoa</taxon>
        <taxon>Chordata</taxon>
        <taxon>Craniata</taxon>
        <taxon>Vertebrata</taxon>
        <taxon>Euteleostomi</taxon>
        <taxon>Actinopterygii</taxon>
        <taxon>Neopterygii</taxon>
        <taxon>Teleostei</taxon>
        <taxon>Anguilliformes</taxon>
        <taxon>Synaphobranchidae</taxon>
        <taxon>Synaphobranchus</taxon>
    </lineage>
</organism>
<evidence type="ECO:0000256" key="1">
    <source>
        <dbReference type="SAM" id="MobiDB-lite"/>
    </source>
</evidence>
<dbReference type="Proteomes" id="UP001152622">
    <property type="component" value="Chromosome 12"/>
</dbReference>
<dbReference type="AlphaFoldDB" id="A0A9Q1IL12"/>
<evidence type="ECO:0000313" key="3">
    <source>
        <dbReference type="Proteomes" id="UP001152622"/>
    </source>
</evidence>
<keyword evidence="3" id="KW-1185">Reference proteome</keyword>
<accession>A0A9Q1IL12</accession>
<proteinExistence type="predicted"/>
<sequence>MAGERATVSGGQRSKAAPPSFRQRRTWRSAGDGKQSLINISHLRGDKSAVRLAISETESERKFDSSGRACRNAPPPHPRVQVAGTTARRPREMPSPLPP</sequence>
<feature type="region of interest" description="Disordered" evidence="1">
    <location>
        <begin position="57"/>
        <end position="99"/>
    </location>
</feature>